<keyword evidence="1" id="KW-0175">Coiled coil</keyword>
<accession>A0A225VTX4</accession>
<organism evidence="2 3">
    <name type="scientific">Phytophthora megakarya</name>
    <dbReference type="NCBI Taxonomy" id="4795"/>
    <lineage>
        <taxon>Eukaryota</taxon>
        <taxon>Sar</taxon>
        <taxon>Stramenopiles</taxon>
        <taxon>Oomycota</taxon>
        <taxon>Peronosporomycetes</taxon>
        <taxon>Peronosporales</taxon>
        <taxon>Peronosporaceae</taxon>
        <taxon>Phytophthora</taxon>
    </lineage>
</organism>
<dbReference type="AlphaFoldDB" id="A0A225VTX4"/>
<comment type="caution">
    <text evidence="2">The sequence shown here is derived from an EMBL/GenBank/DDBJ whole genome shotgun (WGS) entry which is preliminary data.</text>
</comment>
<dbReference type="EMBL" id="NBNE01003088">
    <property type="protein sequence ID" value="OWZ08604.1"/>
    <property type="molecule type" value="Genomic_DNA"/>
</dbReference>
<keyword evidence="3" id="KW-1185">Reference proteome</keyword>
<protein>
    <submittedName>
        <fullName evidence="2">Uncharacterized protein</fullName>
    </submittedName>
</protein>
<reference evidence="3" key="1">
    <citation type="submission" date="2017-03" db="EMBL/GenBank/DDBJ databases">
        <title>Phytopthora megakarya and P. palmivora, two closely related causual agents of cacao black pod achieved similar genome size and gene model numbers by different mechanisms.</title>
        <authorList>
            <person name="Ali S."/>
            <person name="Shao J."/>
            <person name="Larry D.J."/>
            <person name="Kronmiller B."/>
            <person name="Shen D."/>
            <person name="Strem M.D."/>
            <person name="Melnick R.L."/>
            <person name="Guiltinan M.J."/>
            <person name="Tyler B.M."/>
            <person name="Meinhardt L.W."/>
            <person name="Bailey B.A."/>
        </authorList>
    </citation>
    <scope>NUCLEOTIDE SEQUENCE [LARGE SCALE GENOMIC DNA]</scope>
    <source>
        <strain evidence="3">zdho120</strain>
    </source>
</reference>
<feature type="coiled-coil region" evidence="1">
    <location>
        <begin position="10"/>
        <end position="61"/>
    </location>
</feature>
<evidence type="ECO:0000313" key="2">
    <source>
        <dbReference type="EMBL" id="OWZ08604.1"/>
    </source>
</evidence>
<feature type="non-terminal residue" evidence="2">
    <location>
        <position position="1"/>
    </location>
</feature>
<evidence type="ECO:0000256" key="1">
    <source>
        <dbReference type="SAM" id="Coils"/>
    </source>
</evidence>
<name>A0A225VTX4_9STRA</name>
<dbReference type="Proteomes" id="UP000198211">
    <property type="component" value="Unassembled WGS sequence"/>
</dbReference>
<evidence type="ECO:0000313" key="3">
    <source>
        <dbReference type="Proteomes" id="UP000198211"/>
    </source>
</evidence>
<sequence>STTMKAYVEVAQMKRALVNENTELKRMNDNYMRMEKTFRQLKLAQDKVIILQHKVEEHKKKNPSLRVNSLTSDHYFKIAHDSYHEINMFRESKTCTSSGVSTFGWRDRHHITKNRVVFSLDKVFPGVSAEKMAQGMWQLVSDPELIEIMKPPGAIDHFHVMERPCENAVVFYYTLERPDSDIRVRAFVLSMRIDLGSQGYLIIFRTLDPKTYFVDDEDGISRRGRKRVEPQKENVWLDAFIWNICEFSENGCRFTLGGKMNSTALQTANWWYILVLQNAMTVETKLAGLPGLLCN</sequence>
<gene>
    <name evidence="2" type="ORF">PHMEG_00018819</name>
</gene>
<proteinExistence type="predicted"/>
<dbReference type="OrthoDB" id="138890at2759"/>